<name>A0A419S3W8_9SPHI</name>
<dbReference type="RefSeq" id="WP_220699479.1">
    <property type="nucleotide sequence ID" value="NZ_CBINCU010000032.1"/>
</dbReference>
<keyword evidence="3" id="KW-1185">Reference proteome</keyword>
<evidence type="ECO:0000313" key="3">
    <source>
        <dbReference type="Proteomes" id="UP000283433"/>
    </source>
</evidence>
<reference evidence="2 3" key="1">
    <citation type="submission" date="2016-07" db="EMBL/GenBank/DDBJ databases">
        <title>Genome of Pelobium manganitolerans.</title>
        <authorList>
            <person name="Wu S."/>
            <person name="Wang G."/>
        </authorList>
    </citation>
    <scope>NUCLEOTIDE SEQUENCE [LARGE SCALE GENOMIC DNA]</scope>
    <source>
        <strain evidence="2 3">YS-25</strain>
    </source>
</reference>
<gene>
    <name evidence="2" type="ORF">BCY91_07605</name>
</gene>
<accession>A0A419S3W8</accession>
<dbReference type="AlphaFoldDB" id="A0A419S3W8"/>
<keyword evidence="1" id="KW-0472">Membrane</keyword>
<keyword evidence="1" id="KW-1133">Transmembrane helix</keyword>
<sequence>MELIVGMSILTILAIVTFCWLLPIIIIALSNRTSGAEKAAWILAVIFISWFAWIFYALLAPLNKR</sequence>
<feature type="transmembrane region" description="Helical" evidence="1">
    <location>
        <begin position="6"/>
        <end position="29"/>
    </location>
</feature>
<evidence type="ECO:0008006" key="4">
    <source>
        <dbReference type="Google" id="ProtNLM"/>
    </source>
</evidence>
<keyword evidence="1" id="KW-0812">Transmembrane</keyword>
<proteinExistence type="predicted"/>
<dbReference type="Proteomes" id="UP000283433">
    <property type="component" value="Unassembled WGS sequence"/>
</dbReference>
<protein>
    <recommendedName>
        <fullName evidence="4">Cardiolipin synthase N-terminal domain-containing protein</fullName>
    </recommendedName>
</protein>
<comment type="caution">
    <text evidence="2">The sequence shown here is derived from an EMBL/GenBank/DDBJ whole genome shotgun (WGS) entry which is preliminary data.</text>
</comment>
<feature type="transmembrane region" description="Helical" evidence="1">
    <location>
        <begin position="41"/>
        <end position="59"/>
    </location>
</feature>
<dbReference type="EMBL" id="MBTA01000026">
    <property type="protein sequence ID" value="RKD14343.1"/>
    <property type="molecule type" value="Genomic_DNA"/>
</dbReference>
<evidence type="ECO:0000256" key="1">
    <source>
        <dbReference type="SAM" id="Phobius"/>
    </source>
</evidence>
<organism evidence="2 3">
    <name type="scientific">Pelobium manganitolerans</name>
    <dbReference type="NCBI Taxonomy" id="1842495"/>
    <lineage>
        <taxon>Bacteria</taxon>
        <taxon>Pseudomonadati</taxon>
        <taxon>Bacteroidota</taxon>
        <taxon>Sphingobacteriia</taxon>
        <taxon>Sphingobacteriales</taxon>
        <taxon>Sphingobacteriaceae</taxon>
        <taxon>Pelobium</taxon>
    </lineage>
</organism>
<evidence type="ECO:0000313" key="2">
    <source>
        <dbReference type="EMBL" id="RKD14343.1"/>
    </source>
</evidence>